<dbReference type="AlphaFoldDB" id="A0A4Y2IGU1"/>
<evidence type="ECO:0000313" key="3">
    <source>
        <dbReference type="Proteomes" id="UP000499080"/>
    </source>
</evidence>
<dbReference type="EMBL" id="BGPR01002652">
    <property type="protein sequence ID" value="GBM76908.1"/>
    <property type="molecule type" value="Genomic_DNA"/>
</dbReference>
<feature type="non-terminal residue" evidence="2">
    <location>
        <position position="60"/>
    </location>
</feature>
<accession>A0A4Y2IGU1</accession>
<evidence type="ECO:0000313" key="2">
    <source>
        <dbReference type="EMBL" id="GBM76908.1"/>
    </source>
</evidence>
<proteinExistence type="predicted"/>
<dbReference type="Proteomes" id="UP000499080">
    <property type="component" value="Unassembled WGS sequence"/>
</dbReference>
<protein>
    <submittedName>
        <fullName evidence="2">Uncharacterized protein</fullName>
    </submittedName>
</protein>
<organism evidence="2 3">
    <name type="scientific">Araneus ventricosus</name>
    <name type="common">Orbweaver spider</name>
    <name type="synonym">Epeira ventricosa</name>
    <dbReference type="NCBI Taxonomy" id="182803"/>
    <lineage>
        <taxon>Eukaryota</taxon>
        <taxon>Metazoa</taxon>
        <taxon>Ecdysozoa</taxon>
        <taxon>Arthropoda</taxon>
        <taxon>Chelicerata</taxon>
        <taxon>Arachnida</taxon>
        <taxon>Araneae</taxon>
        <taxon>Araneomorphae</taxon>
        <taxon>Entelegynae</taxon>
        <taxon>Araneoidea</taxon>
        <taxon>Araneidae</taxon>
        <taxon>Araneus</taxon>
    </lineage>
</organism>
<comment type="caution">
    <text evidence="2">The sequence shown here is derived from an EMBL/GenBank/DDBJ whole genome shotgun (WGS) entry which is preliminary data.</text>
</comment>
<sequence length="60" mass="6548">MGRGGLVVSSRLRCRKVPSSKPDSTEDPSCMGPIARQTIRSGQMPSSWCSVEVWREAPAQ</sequence>
<keyword evidence="3" id="KW-1185">Reference proteome</keyword>
<evidence type="ECO:0000256" key="1">
    <source>
        <dbReference type="SAM" id="MobiDB-lite"/>
    </source>
</evidence>
<reference evidence="2 3" key="1">
    <citation type="journal article" date="2019" name="Sci. Rep.">
        <title>Orb-weaving spider Araneus ventricosus genome elucidates the spidroin gene catalogue.</title>
        <authorList>
            <person name="Kono N."/>
            <person name="Nakamura H."/>
            <person name="Ohtoshi R."/>
            <person name="Moran D.A.P."/>
            <person name="Shinohara A."/>
            <person name="Yoshida Y."/>
            <person name="Fujiwara M."/>
            <person name="Mori M."/>
            <person name="Tomita M."/>
            <person name="Arakawa K."/>
        </authorList>
    </citation>
    <scope>NUCLEOTIDE SEQUENCE [LARGE SCALE GENOMIC DNA]</scope>
</reference>
<name>A0A4Y2IGU1_ARAVE</name>
<gene>
    <name evidence="2" type="ORF">AVEN_239754_1</name>
</gene>
<feature type="region of interest" description="Disordered" evidence="1">
    <location>
        <begin position="1"/>
        <end position="32"/>
    </location>
</feature>